<proteinExistence type="inferred from homology"/>
<evidence type="ECO:0000313" key="17">
    <source>
        <dbReference type="EMBL" id="CAH1110574.1"/>
    </source>
</evidence>
<dbReference type="EC" id="3.1.13.-" evidence="13"/>
<evidence type="ECO:0000256" key="7">
    <source>
        <dbReference type="ARBA" id="ARBA00022771"/>
    </source>
</evidence>
<dbReference type="InterPro" id="IPR001878">
    <property type="entry name" value="Znf_CCHC"/>
</dbReference>
<keyword evidence="3" id="KW-0698">rRNA processing</keyword>
<evidence type="ECO:0000256" key="5">
    <source>
        <dbReference type="ARBA" id="ARBA00022722"/>
    </source>
</evidence>
<dbReference type="Pfam" id="PF03159">
    <property type="entry name" value="XRN_N"/>
    <property type="match status" value="1"/>
</dbReference>
<dbReference type="PROSITE" id="PS50158">
    <property type="entry name" value="ZF_CCHC"/>
    <property type="match status" value="1"/>
</dbReference>
<dbReference type="CDD" id="cd18673">
    <property type="entry name" value="PIN_XRN1-2-like"/>
    <property type="match status" value="1"/>
</dbReference>
<dbReference type="OrthoDB" id="372487at2759"/>
<dbReference type="GO" id="GO:0004534">
    <property type="term" value="F:5'-3' RNA exonuclease activity"/>
    <property type="evidence" value="ECO:0007669"/>
    <property type="project" value="UniProtKB-UniRule"/>
</dbReference>
<comment type="similarity">
    <text evidence="2 13">Belongs to the 5'-3' exonuclease family. XRN2/RAT1 subfamily.</text>
</comment>
<dbReference type="Gene3D" id="3.40.50.12390">
    <property type="match status" value="2"/>
</dbReference>
<keyword evidence="10 13" id="KW-0269">Exonuclease</keyword>
<evidence type="ECO:0000259" key="16">
    <source>
        <dbReference type="PROSITE" id="PS50158"/>
    </source>
</evidence>
<protein>
    <recommendedName>
        <fullName evidence="13">5'-3' exoribonuclease</fullName>
        <ecNumber evidence="13">3.1.13.-</ecNumber>
    </recommendedName>
</protein>
<reference evidence="17" key="1">
    <citation type="submission" date="2022-01" db="EMBL/GenBank/DDBJ databases">
        <authorList>
            <person name="King R."/>
        </authorList>
    </citation>
    <scope>NUCLEOTIDE SEQUENCE</scope>
</reference>
<dbReference type="GO" id="GO:0005634">
    <property type="term" value="C:nucleus"/>
    <property type="evidence" value="ECO:0007669"/>
    <property type="project" value="UniProtKB-SubCell"/>
</dbReference>
<feature type="region of interest" description="Disordered" evidence="15">
    <location>
        <begin position="829"/>
        <end position="931"/>
    </location>
</feature>
<dbReference type="GO" id="GO:0006364">
    <property type="term" value="P:rRNA processing"/>
    <property type="evidence" value="ECO:0007669"/>
    <property type="project" value="UniProtKB-KW"/>
</dbReference>
<evidence type="ECO:0000256" key="2">
    <source>
        <dbReference type="ARBA" id="ARBA00006994"/>
    </source>
</evidence>
<sequence>MGVPAFFRWLSRKYPSVIVNCVEQKPVDVNGVSIPINSSEPNPNGCEFDNLYLDMNGIIHPCTHPENKPAPKNEDEMMIAIFECIDRLFTIVRPRKLLYMAIDGVAPRAKMNQQRSRRFRASKETTEKIQEIKRIRAELLLKGAVLPPEKPKEEHFDSNCITPGTPFMARLSDCLHYYIHERLNNDPGWQNIKIILSDANVPGEGEHKIMDYIRRQRSQPDHDPNTQHVLCGADADLIMLGLATHEPNFTIIREEFKPNQPRPCEICGQVGHEMKDCVGGCRSEHEKPADVAIGSETDFIFVRLNVLKEYLERELQMTNLPFKYDFDRAVDDWVFMCFFVGNDFLPHLPSLEIREGAIDRLVGLYKNCVYKTGGWLTNSGEVNLERVQMIMLELGKVEDEIFKTRQQKELQFKAREKAKKRRSDGYGQYRPNWNLVKDTQFAPTAIGQHKPIVNARQEAFNMRKAGMHSQSNVDIKLQTTNAKTALESMFRPAGSSNDSQQDLKRPREDDDEEDQAHDEVRLWEDGFKDRYYESKFDVGSDQLEFRYAVALHYVRGLCWVLKYYYQGCASWKWYFPYHYAPFASDFCNIAGLSTEFEKDTKPFKPLEQLMGVFPAASCKHVPEPWAELMSDPDSPIIDFYPEDFKIDLNGKKFAWQGVALLPFVDEKRLFKALEPYYKKLTPYEIKRNIRGDDKLYVSPKNKGFDLLSNLYKQGVANDAQCAISLDGMAGTVLISEINVEYGGDLHSPVTDLPSITDNTVTCVRFRDPQYPRDYIFLAKKLTGAKDPTRVLKPGDLNAEDNRKWRPQIGMVPSTQRANLDISGHRTINHYTRKEHGQYGNVPPPGNLERRNNYNDYRGNYNQRSFDNRGSSYQQQNYNQTGQYNNNYNNNYGGNQGNYRNQGGRNDRDQQQGRPAGPYKDRYEAGNRYSRR</sequence>
<name>A0A9P0D4Y2_9CUCU</name>
<evidence type="ECO:0000256" key="11">
    <source>
        <dbReference type="ARBA" id="ARBA00023054"/>
    </source>
</evidence>
<dbReference type="Proteomes" id="UP001153636">
    <property type="component" value="Chromosome 5"/>
</dbReference>
<evidence type="ECO:0000256" key="8">
    <source>
        <dbReference type="ARBA" id="ARBA00022801"/>
    </source>
</evidence>
<keyword evidence="9" id="KW-0862">Zinc</keyword>
<dbReference type="FunFam" id="1.25.40.1050:FF:000002">
    <property type="entry name" value="5'-3' exoribonuclease"/>
    <property type="match status" value="1"/>
</dbReference>
<keyword evidence="8 13" id="KW-0378">Hydrolase</keyword>
<dbReference type="FunFam" id="3.40.50.12390:FF:000001">
    <property type="entry name" value="5'-3' exoribonuclease"/>
    <property type="match status" value="1"/>
</dbReference>
<keyword evidence="6" id="KW-0479">Metal-binding</keyword>
<dbReference type="PANTHER" id="PTHR12341">
    <property type="entry name" value="5'-&gt;3' EXORIBONUCLEASE"/>
    <property type="match status" value="1"/>
</dbReference>
<evidence type="ECO:0000256" key="10">
    <source>
        <dbReference type="ARBA" id="ARBA00022839"/>
    </source>
</evidence>
<keyword evidence="11" id="KW-0175">Coiled coil</keyword>
<dbReference type="GO" id="GO:0003723">
    <property type="term" value="F:RNA binding"/>
    <property type="evidence" value="ECO:0007669"/>
    <property type="project" value="TreeGrafter"/>
</dbReference>
<evidence type="ECO:0000256" key="9">
    <source>
        <dbReference type="ARBA" id="ARBA00022833"/>
    </source>
</evidence>
<feature type="domain" description="CCHC-type" evidence="16">
    <location>
        <begin position="264"/>
        <end position="277"/>
    </location>
</feature>
<accession>A0A9P0D4Y2</accession>
<keyword evidence="4 13" id="KW-0507">mRNA processing</keyword>
<dbReference type="GO" id="GO:0000956">
    <property type="term" value="P:nuclear-transcribed mRNA catabolic process"/>
    <property type="evidence" value="ECO:0007669"/>
    <property type="project" value="TreeGrafter"/>
</dbReference>
<dbReference type="PANTHER" id="PTHR12341:SF41">
    <property type="entry name" value="5'-3' EXORIBONUCLEASE 2"/>
    <property type="match status" value="1"/>
</dbReference>
<evidence type="ECO:0000256" key="12">
    <source>
        <dbReference type="ARBA" id="ARBA00023242"/>
    </source>
</evidence>
<dbReference type="PIRSF" id="PIRSF037239">
    <property type="entry name" value="Exonuclease_Xrn2"/>
    <property type="match status" value="1"/>
</dbReference>
<keyword evidence="18" id="KW-1185">Reference proteome</keyword>
<feature type="compositionally biased region" description="Low complexity" evidence="15">
    <location>
        <begin position="853"/>
        <end position="903"/>
    </location>
</feature>
<evidence type="ECO:0000256" key="3">
    <source>
        <dbReference type="ARBA" id="ARBA00022552"/>
    </source>
</evidence>
<dbReference type="FunFam" id="3.40.50.12390:FF:000003">
    <property type="entry name" value="5'-3' exoribonuclease"/>
    <property type="match status" value="1"/>
</dbReference>
<dbReference type="InterPro" id="IPR027073">
    <property type="entry name" value="5_3_exoribonuclease"/>
</dbReference>
<keyword evidence="12" id="KW-0539">Nucleus</keyword>
<dbReference type="GO" id="GO:0006397">
    <property type="term" value="P:mRNA processing"/>
    <property type="evidence" value="ECO:0007669"/>
    <property type="project" value="UniProtKB-UniRule"/>
</dbReference>
<keyword evidence="5 13" id="KW-0540">Nuclease</keyword>
<comment type="function">
    <text evidence="13">Possesses 5'-&gt;3' exoribonuclease activity. May promote termination of transcription by RNA polymerase II.</text>
</comment>
<dbReference type="InterPro" id="IPR041412">
    <property type="entry name" value="Xrn1_helical"/>
</dbReference>
<dbReference type="AlphaFoldDB" id="A0A9P0D4Y2"/>
<evidence type="ECO:0000256" key="6">
    <source>
        <dbReference type="ARBA" id="ARBA00022723"/>
    </source>
</evidence>
<dbReference type="EMBL" id="OV651817">
    <property type="protein sequence ID" value="CAH1110574.1"/>
    <property type="molecule type" value="Genomic_DNA"/>
</dbReference>
<gene>
    <name evidence="17" type="ORF">PSYICH_LOCUS10840</name>
</gene>
<dbReference type="InterPro" id="IPR004859">
    <property type="entry name" value="Xrn1_N"/>
</dbReference>
<evidence type="ECO:0000256" key="1">
    <source>
        <dbReference type="ARBA" id="ARBA00004123"/>
    </source>
</evidence>
<dbReference type="GO" id="GO:0008270">
    <property type="term" value="F:zinc ion binding"/>
    <property type="evidence" value="ECO:0007669"/>
    <property type="project" value="UniProtKB-KW"/>
</dbReference>
<evidence type="ECO:0000256" key="13">
    <source>
        <dbReference type="PIRNR" id="PIRNR037239"/>
    </source>
</evidence>
<dbReference type="Pfam" id="PF17846">
    <property type="entry name" value="XRN_M"/>
    <property type="match status" value="1"/>
</dbReference>
<evidence type="ECO:0000313" key="18">
    <source>
        <dbReference type="Proteomes" id="UP001153636"/>
    </source>
</evidence>
<dbReference type="InterPro" id="IPR017151">
    <property type="entry name" value="Xrn2/3/4"/>
</dbReference>
<evidence type="ECO:0000256" key="4">
    <source>
        <dbReference type="ARBA" id="ARBA00022664"/>
    </source>
</evidence>
<comment type="subcellular location">
    <subcellularLocation>
        <location evidence="1">Nucleus</location>
    </subcellularLocation>
</comment>
<evidence type="ECO:0000256" key="14">
    <source>
        <dbReference type="PROSITE-ProRule" id="PRU00047"/>
    </source>
</evidence>
<keyword evidence="7 14" id="KW-0863">Zinc-finger</keyword>
<feature type="region of interest" description="Disordered" evidence="15">
    <location>
        <begin position="490"/>
        <end position="518"/>
    </location>
</feature>
<dbReference type="Gene3D" id="1.25.40.1050">
    <property type="match status" value="1"/>
</dbReference>
<evidence type="ECO:0000256" key="15">
    <source>
        <dbReference type="SAM" id="MobiDB-lite"/>
    </source>
</evidence>
<organism evidence="17 18">
    <name type="scientific">Psylliodes chrysocephalus</name>
    <dbReference type="NCBI Taxonomy" id="3402493"/>
    <lineage>
        <taxon>Eukaryota</taxon>
        <taxon>Metazoa</taxon>
        <taxon>Ecdysozoa</taxon>
        <taxon>Arthropoda</taxon>
        <taxon>Hexapoda</taxon>
        <taxon>Insecta</taxon>
        <taxon>Pterygota</taxon>
        <taxon>Neoptera</taxon>
        <taxon>Endopterygota</taxon>
        <taxon>Coleoptera</taxon>
        <taxon>Polyphaga</taxon>
        <taxon>Cucujiformia</taxon>
        <taxon>Chrysomeloidea</taxon>
        <taxon>Chrysomelidae</taxon>
        <taxon>Galerucinae</taxon>
        <taxon>Alticini</taxon>
        <taxon>Psylliodes</taxon>
    </lineage>
</organism>